<reference evidence="1" key="1">
    <citation type="journal article" date="2023" name="Science">
        <title>Elucidation of the pathway for biosynthesis of saponin adjuvants from the soapbark tree.</title>
        <authorList>
            <person name="Reed J."/>
            <person name="Orme A."/>
            <person name="El-Demerdash A."/>
            <person name="Owen C."/>
            <person name="Martin L.B.B."/>
            <person name="Misra R.C."/>
            <person name="Kikuchi S."/>
            <person name="Rejzek M."/>
            <person name="Martin A.C."/>
            <person name="Harkess A."/>
            <person name="Leebens-Mack J."/>
            <person name="Louveau T."/>
            <person name="Stephenson M.J."/>
            <person name="Osbourn A."/>
        </authorList>
    </citation>
    <scope>NUCLEOTIDE SEQUENCE</scope>
    <source>
        <strain evidence="1">S10</strain>
    </source>
</reference>
<gene>
    <name evidence="1" type="ORF">O6P43_008274</name>
</gene>
<sequence length="101" mass="11264">MKVTSETARASIKRPQLLTLGGCNFSDQESNRQFPVDIAENGIVFVLRKILRTERRKGEKGRENCGGHRLIHIFSLIRGSGCYSNISDSINTSACLLVNRL</sequence>
<comment type="caution">
    <text evidence="1">The sequence shown here is derived from an EMBL/GenBank/DDBJ whole genome shotgun (WGS) entry which is preliminary data.</text>
</comment>
<keyword evidence="2" id="KW-1185">Reference proteome</keyword>
<accession>A0AAD7M4W4</accession>
<evidence type="ECO:0000313" key="1">
    <source>
        <dbReference type="EMBL" id="KAJ7970024.1"/>
    </source>
</evidence>
<protein>
    <submittedName>
        <fullName evidence="1">Uncharacterized protein</fullName>
    </submittedName>
</protein>
<name>A0AAD7M4W4_QUISA</name>
<dbReference type="KEGG" id="qsa:O6P43_008274"/>
<evidence type="ECO:0000313" key="2">
    <source>
        <dbReference type="Proteomes" id="UP001163823"/>
    </source>
</evidence>
<organism evidence="1 2">
    <name type="scientific">Quillaja saponaria</name>
    <name type="common">Soap bark tree</name>
    <dbReference type="NCBI Taxonomy" id="32244"/>
    <lineage>
        <taxon>Eukaryota</taxon>
        <taxon>Viridiplantae</taxon>
        <taxon>Streptophyta</taxon>
        <taxon>Embryophyta</taxon>
        <taxon>Tracheophyta</taxon>
        <taxon>Spermatophyta</taxon>
        <taxon>Magnoliopsida</taxon>
        <taxon>eudicotyledons</taxon>
        <taxon>Gunneridae</taxon>
        <taxon>Pentapetalae</taxon>
        <taxon>rosids</taxon>
        <taxon>fabids</taxon>
        <taxon>Fabales</taxon>
        <taxon>Quillajaceae</taxon>
        <taxon>Quillaja</taxon>
    </lineage>
</organism>
<dbReference type="Proteomes" id="UP001163823">
    <property type="component" value="Chromosome 4"/>
</dbReference>
<proteinExistence type="predicted"/>
<dbReference type="EMBL" id="JARAOO010000004">
    <property type="protein sequence ID" value="KAJ7970024.1"/>
    <property type="molecule type" value="Genomic_DNA"/>
</dbReference>
<dbReference type="AlphaFoldDB" id="A0AAD7M4W4"/>